<reference evidence="1" key="1">
    <citation type="submission" date="2022-02" db="EMBL/GenBank/DDBJ databases">
        <title>Paenibacillus sp. MBLB1832 Whole Genome Shotgun Sequencing.</title>
        <authorList>
            <person name="Hwang C.Y."/>
            <person name="Cho E.-S."/>
            <person name="Seo M.-J."/>
        </authorList>
    </citation>
    <scope>NUCLEOTIDE SEQUENCE</scope>
    <source>
        <strain evidence="1">MBLB1832</strain>
    </source>
</reference>
<gene>
    <name evidence="1" type="ORF">MJB10_13920</name>
</gene>
<dbReference type="RefSeq" id="WP_314795507.1">
    <property type="nucleotide sequence ID" value="NZ_CP130319.1"/>
</dbReference>
<evidence type="ECO:0000313" key="1">
    <source>
        <dbReference type="EMBL" id="WNR42234.1"/>
    </source>
</evidence>
<dbReference type="Proteomes" id="UP001304650">
    <property type="component" value="Chromosome"/>
</dbReference>
<dbReference type="AlphaFoldDB" id="A0AA96LLY7"/>
<evidence type="ECO:0000313" key="2">
    <source>
        <dbReference type="Proteomes" id="UP001304650"/>
    </source>
</evidence>
<organism evidence="1 2">
    <name type="scientific">Paenibacillus roseopurpureus</name>
    <dbReference type="NCBI Taxonomy" id="2918901"/>
    <lineage>
        <taxon>Bacteria</taxon>
        <taxon>Bacillati</taxon>
        <taxon>Bacillota</taxon>
        <taxon>Bacilli</taxon>
        <taxon>Bacillales</taxon>
        <taxon>Paenibacillaceae</taxon>
        <taxon>Paenibacillus</taxon>
    </lineage>
</organism>
<name>A0AA96LLY7_9BACL</name>
<dbReference type="EMBL" id="CP130319">
    <property type="protein sequence ID" value="WNR42234.1"/>
    <property type="molecule type" value="Genomic_DNA"/>
</dbReference>
<sequence length="51" mass="5878">MDMDAYHFANLGVPEGLMQDLRDLESRMKEELGYDVTLIAYAKENADRLNN</sequence>
<protein>
    <submittedName>
        <fullName evidence="1">Uncharacterized protein</fullName>
    </submittedName>
</protein>
<accession>A0AA96LLY7</accession>
<keyword evidence="2" id="KW-1185">Reference proteome</keyword>
<proteinExistence type="predicted"/>
<dbReference type="KEGG" id="proo:MJB10_13920"/>